<evidence type="ECO:0000313" key="2">
    <source>
        <dbReference type="Proteomes" id="UP000252680"/>
    </source>
</evidence>
<accession>A0A365Z097</accession>
<protein>
    <submittedName>
        <fullName evidence="1">Uncharacterized protein</fullName>
    </submittedName>
</protein>
<dbReference type="Proteomes" id="UP000252680">
    <property type="component" value="Unassembled WGS sequence"/>
</dbReference>
<evidence type="ECO:0000313" key="1">
    <source>
        <dbReference type="EMBL" id="RBM08286.1"/>
    </source>
</evidence>
<dbReference type="EMBL" id="QEXL01000005">
    <property type="protein sequence ID" value="RBM08286.1"/>
    <property type="molecule type" value="Genomic_DNA"/>
</dbReference>
<organism evidence="1 2">
    <name type="scientific">Novacetimonas cocois</name>
    <dbReference type="NCBI Taxonomy" id="1747507"/>
    <lineage>
        <taxon>Bacteria</taxon>
        <taxon>Pseudomonadati</taxon>
        <taxon>Pseudomonadota</taxon>
        <taxon>Alphaproteobacteria</taxon>
        <taxon>Acetobacterales</taxon>
        <taxon>Acetobacteraceae</taxon>
        <taxon>Novacetimonas</taxon>
    </lineage>
</organism>
<reference evidence="1 2" key="1">
    <citation type="submission" date="2018-05" db="EMBL/GenBank/DDBJ databases">
        <title>Komagataeibacter cocois sp. nov., for a novel cellulose- producing strain isolated from coconut milk.</title>
        <authorList>
            <person name="Liu L."/>
            <person name="Wang Y."/>
            <person name="Liu S."/>
            <person name="Bi J."/>
            <person name="Chen H."/>
            <person name="Deng J."/>
            <person name="Zhang C."/>
            <person name="Hu Q."/>
            <person name="Li C."/>
        </authorList>
    </citation>
    <scope>NUCLEOTIDE SEQUENCE [LARGE SCALE GENOMIC DNA]</scope>
    <source>
        <strain evidence="1 2">WE7</strain>
    </source>
</reference>
<dbReference type="RefSeq" id="WP_133258666.1">
    <property type="nucleotide sequence ID" value="NZ_QEXL01000005.1"/>
</dbReference>
<gene>
    <name evidence="1" type="ORF">NJLHNGOC_05095</name>
</gene>
<name>A0A365Z097_9PROT</name>
<proteinExistence type="predicted"/>
<keyword evidence="2" id="KW-1185">Reference proteome</keyword>
<sequence length="102" mass="11023">MPGFGVGNTLRVFSCPIGQKIARVVSCVTDPDGARNRARAMLVRNTHCPLKLLFFSIPVSGMRQVAFHETNLCEATMMQHGVLPCLHAEQGSLAVGTGKHHP</sequence>
<comment type="caution">
    <text evidence="1">The sequence shown here is derived from an EMBL/GenBank/DDBJ whole genome shotgun (WGS) entry which is preliminary data.</text>
</comment>
<dbReference type="AlphaFoldDB" id="A0A365Z097"/>